<dbReference type="SFLD" id="SFLDS00019">
    <property type="entry name" value="Glutathione_Transferase_(cytos"/>
    <property type="match status" value="1"/>
</dbReference>
<reference evidence="2" key="1">
    <citation type="submission" date="2021-01" db="EMBL/GenBank/DDBJ databases">
        <authorList>
            <person name="Corre E."/>
            <person name="Pelletier E."/>
            <person name="Niang G."/>
            <person name="Scheremetjew M."/>
            <person name="Finn R."/>
            <person name="Kale V."/>
            <person name="Holt S."/>
            <person name="Cochrane G."/>
            <person name="Meng A."/>
            <person name="Brown T."/>
            <person name="Cohen L."/>
        </authorList>
    </citation>
    <scope>NUCLEOTIDE SEQUENCE</scope>
    <source>
        <strain evidence="2">CCMP3278</strain>
    </source>
</reference>
<dbReference type="InterPro" id="IPR047047">
    <property type="entry name" value="GST_Omega-like_C"/>
</dbReference>
<dbReference type="InterPro" id="IPR010987">
    <property type="entry name" value="Glutathione-S-Trfase_C-like"/>
</dbReference>
<dbReference type="SUPFAM" id="SSF47616">
    <property type="entry name" value="GST C-terminal domain-like"/>
    <property type="match status" value="1"/>
</dbReference>
<dbReference type="InterPro" id="IPR040079">
    <property type="entry name" value="Glutathione_S-Trfase"/>
</dbReference>
<dbReference type="GO" id="GO:0005737">
    <property type="term" value="C:cytoplasm"/>
    <property type="evidence" value="ECO:0007669"/>
    <property type="project" value="TreeGrafter"/>
</dbReference>
<name>A0A7S0ZFW6_9RHOD</name>
<dbReference type="InterPro" id="IPR016639">
    <property type="entry name" value="GST_Omega/GSH"/>
</dbReference>
<dbReference type="PROSITE" id="PS50405">
    <property type="entry name" value="GST_CTER"/>
    <property type="match status" value="1"/>
</dbReference>
<sequence>MQNYVMKARSIAFLHSISSVTLAPHRIRSSGIHSFCKLSRFVSNPRSNLILTSRKPCISSPSVLRMASDKVHKAAMDDVSVKGEFVRKDSAFRDFVTADGSTGFKAEPNRYVLYVSLACPWAHRTLIVRALKKLEDVIDVIVVDHYMDGEGWRFPEDESVVPGATPDKLYGFKRIRELYFKAVEGYSGRFTVPVLWDKQKETIVNNESKEIIVMLNQEFNEFSKNPELDLFPSSKRNEIVEVSEDFYNPVNNGVYRCGFARSQEAYSAAFVELFEKLDELEMRLDKSRFLVGDELTLADIRLFTTLIRFDAVYVLHFKCNKKMLREYPNLYNYTKDVYQTEEIKATVNFDHIKMHYFRSHPTINPLGIVPLGPSLNFDEPHDRTTRSYP</sequence>
<dbReference type="CDD" id="cd03190">
    <property type="entry name" value="GST_C_Omega_like"/>
    <property type="match status" value="1"/>
</dbReference>
<dbReference type="InterPro" id="IPR036282">
    <property type="entry name" value="Glutathione-S-Trfase_C_sf"/>
</dbReference>
<dbReference type="SFLD" id="SFLDG01148">
    <property type="entry name" value="Xi_(cytGST)"/>
    <property type="match status" value="1"/>
</dbReference>
<dbReference type="PANTHER" id="PTHR32419">
    <property type="entry name" value="GLUTATHIONYL-HYDROQUINONE REDUCTASE"/>
    <property type="match status" value="1"/>
</dbReference>
<proteinExistence type="predicted"/>
<feature type="domain" description="GST C-terminal" evidence="1">
    <location>
        <begin position="229"/>
        <end position="356"/>
    </location>
</feature>
<dbReference type="EMBL" id="HBFP01006959">
    <property type="protein sequence ID" value="CAD8820583.1"/>
    <property type="molecule type" value="Transcribed_RNA"/>
</dbReference>
<dbReference type="Pfam" id="PF13409">
    <property type="entry name" value="GST_N_2"/>
    <property type="match status" value="1"/>
</dbReference>
<evidence type="ECO:0000313" key="2">
    <source>
        <dbReference type="EMBL" id="CAD8820583.1"/>
    </source>
</evidence>
<dbReference type="AlphaFoldDB" id="A0A7S0ZFW6"/>
<dbReference type="Gene3D" id="1.20.1050.10">
    <property type="match status" value="1"/>
</dbReference>
<dbReference type="SFLD" id="SFLDG01206">
    <property type="entry name" value="Xi.1"/>
    <property type="match status" value="1"/>
</dbReference>
<protein>
    <recommendedName>
        <fullName evidence="1">GST C-terminal domain-containing protein</fullName>
    </recommendedName>
</protein>
<organism evidence="2">
    <name type="scientific">Timspurckia oligopyrenoides</name>
    <dbReference type="NCBI Taxonomy" id="708627"/>
    <lineage>
        <taxon>Eukaryota</taxon>
        <taxon>Rhodophyta</taxon>
        <taxon>Bangiophyceae</taxon>
        <taxon>Porphyridiales</taxon>
        <taxon>Porphyridiaceae</taxon>
        <taxon>Timspurckia</taxon>
    </lineage>
</organism>
<dbReference type="PANTHER" id="PTHR32419:SF6">
    <property type="entry name" value="GLUTATHIONE S-TRANSFERASE OMEGA-LIKE 1-RELATED"/>
    <property type="match status" value="1"/>
</dbReference>
<dbReference type="InterPro" id="IPR004045">
    <property type="entry name" value="Glutathione_S-Trfase_N"/>
</dbReference>
<evidence type="ECO:0000259" key="1">
    <source>
        <dbReference type="PROSITE" id="PS50405"/>
    </source>
</evidence>
<dbReference type="InterPro" id="IPR036249">
    <property type="entry name" value="Thioredoxin-like_sf"/>
</dbReference>
<dbReference type="Gene3D" id="3.40.30.10">
    <property type="entry name" value="Glutaredoxin"/>
    <property type="match status" value="1"/>
</dbReference>
<accession>A0A7S0ZFW6</accession>
<gene>
    <name evidence="2" type="ORF">TOLI1172_LOCUS4977</name>
</gene>
<dbReference type="SUPFAM" id="SSF52833">
    <property type="entry name" value="Thioredoxin-like"/>
    <property type="match status" value="1"/>
</dbReference>
<dbReference type="GO" id="GO:0004364">
    <property type="term" value="F:glutathione transferase activity"/>
    <property type="evidence" value="ECO:0007669"/>
    <property type="project" value="InterPro"/>
</dbReference>
<dbReference type="Pfam" id="PF13410">
    <property type="entry name" value="GST_C_2"/>
    <property type="match status" value="1"/>
</dbReference>